<accession>A0A2H3CVX1</accession>
<gene>
    <name evidence="1" type="ORF">ARMGADRAFT_1085939</name>
</gene>
<dbReference type="AlphaFoldDB" id="A0A2H3CVX1"/>
<organism evidence="1 2">
    <name type="scientific">Armillaria gallica</name>
    <name type="common">Bulbous honey fungus</name>
    <name type="synonym">Armillaria bulbosa</name>
    <dbReference type="NCBI Taxonomy" id="47427"/>
    <lineage>
        <taxon>Eukaryota</taxon>
        <taxon>Fungi</taxon>
        <taxon>Dikarya</taxon>
        <taxon>Basidiomycota</taxon>
        <taxon>Agaricomycotina</taxon>
        <taxon>Agaricomycetes</taxon>
        <taxon>Agaricomycetidae</taxon>
        <taxon>Agaricales</taxon>
        <taxon>Marasmiineae</taxon>
        <taxon>Physalacriaceae</taxon>
        <taxon>Armillaria</taxon>
    </lineage>
</organism>
<proteinExistence type="predicted"/>
<dbReference type="OrthoDB" id="3003836at2759"/>
<protein>
    <submittedName>
        <fullName evidence="1">Uncharacterized protein</fullName>
    </submittedName>
</protein>
<evidence type="ECO:0000313" key="2">
    <source>
        <dbReference type="Proteomes" id="UP000217790"/>
    </source>
</evidence>
<reference evidence="2" key="1">
    <citation type="journal article" date="2017" name="Nat. Ecol. Evol.">
        <title>Genome expansion and lineage-specific genetic innovations in the forest pathogenic fungi Armillaria.</title>
        <authorList>
            <person name="Sipos G."/>
            <person name="Prasanna A.N."/>
            <person name="Walter M.C."/>
            <person name="O'Connor E."/>
            <person name="Balint B."/>
            <person name="Krizsan K."/>
            <person name="Kiss B."/>
            <person name="Hess J."/>
            <person name="Varga T."/>
            <person name="Slot J."/>
            <person name="Riley R."/>
            <person name="Boka B."/>
            <person name="Rigling D."/>
            <person name="Barry K."/>
            <person name="Lee J."/>
            <person name="Mihaltcheva S."/>
            <person name="LaButti K."/>
            <person name="Lipzen A."/>
            <person name="Waldron R."/>
            <person name="Moloney N.M."/>
            <person name="Sperisen C."/>
            <person name="Kredics L."/>
            <person name="Vagvoelgyi C."/>
            <person name="Patrignani A."/>
            <person name="Fitzpatrick D."/>
            <person name="Nagy I."/>
            <person name="Doyle S."/>
            <person name="Anderson J.B."/>
            <person name="Grigoriev I.V."/>
            <person name="Gueldener U."/>
            <person name="Muensterkoetter M."/>
            <person name="Nagy L.G."/>
        </authorList>
    </citation>
    <scope>NUCLEOTIDE SEQUENCE [LARGE SCALE GENOMIC DNA]</scope>
    <source>
        <strain evidence="2">Ar21-2</strain>
    </source>
</reference>
<dbReference type="InParanoid" id="A0A2H3CVX1"/>
<evidence type="ECO:0000313" key="1">
    <source>
        <dbReference type="EMBL" id="PBK87171.1"/>
    </source>
</evidence>
<name>A0A2H3CVX1_ARMGA</name>
<dbReference type="Proteomes" id="UP000217790">
    <property type="component" value="Unassembled WGS sequence"/>
</dbReference>
<keyword evidence="2" id="KW-1185">Reference proteome</keyword>
<dbReference type="EMBL" id="KZ293680">
    <property type="protein sequence ID" value="PBK87171.1"/>
    <property type="molecule type" value="Genomic_DNA"/>
</dbReference>
<sequence>MILHHDGKNAMLRTVLETDPAATASLCFQSVFEDYFGRIQISSFDILDGAWIYFMLSLCDFPVLAHSVINEDSVRFSAIASVSENFHAVRVVKASNIALDHVNGHIGSQAININVSNRTLGLRTITVWYGCTGAIVRVPYPYRQRVPSFLDHTGPIRVPENGQINSTASNLNHLVGNTALLPSLNVLNVLELSNLTFGSVADYFWLLASIPSITKSLAILGNTFRESQSICDAVGRGIELEHLEMKSAEDSSLFLRDDCPTSLKSLRVACDSRSPRMISKISSRGPPVWSTYVSTLKNEKTNQVPFLTFKPAGFELTPCQFLDLSLDLNHSP</sequence>